<evidence type="ECO:0000313" key="3">
    <source>
        <dbReference type="Proteomes" id="UP001140949"/>
    </source>
</evidence>
<feature type="compositionally biased region" description="Basic and acidic residues" evidence="1">
    <location>
        <begin position="11"/>
        <end position="21"/>
    </location>
</feature>
<organism evidence="2 3">
    <name type="scientific">Iris pallida</name>
    <name type="common">Sweet iris</name>
    <dbReference type="NCBI Taxonomy" id="29817"/>
    <lineage>
        <taxon>Eukaryota</taxon>
        <taxon>Viridiplantae</taxon>
        <taxon>Streptophyta</taxon>
        <taxon>Embryophyta</taxon>
        <taxon>Tracheophyta</taxon>
        <taxon>Spermatophyta</taxon>
        <taxon>Magnoliopsida</taxon>
        <taxon>Liliopsida</taxon>
        <taxon>Asparagales</taxon>
        <taxon>Iridaceae</taxon>
        <taxon>Iridoideae</taxon>
        <taxon>Irideae</taxon>
        <taxon>Iris</taxon>
    </lineage>
</organism>
<reference evidence="2" key="2">
    <citation type="submission" date="2023-04" db="EMBL/GenBank/DDBJ databases">
        <authorList>
            <person name="Bruccoleri R.E."/>
            <person name="Oakeley E.J."/>
            <person name="Faust A.-M."/>
            <person name="Dessus-Babus S."/>
            <person name="Altorfer M."/>
            <person name="Burckhardt D."/>
            <person name="Oertli M."/>
            <person name="Naumann U."/>
            <person name="Petersen F."/>
            <person name="Wong J."/>
        </authorList>
    </citation>
    <scope>NUCLEOTIDE SEQUENCE</scope>
    <source>
        <strain evidence="2">GSM-AAB239-AS_SAM_17_03QT</strain>
        <tissue evidence="2">Leaf</tissue>
    </source>
</reference>
<accession>A0AAX6GQ26</accession>
<protein>
    <submittedName>
        <fullName evidence="2">Pollen-specific leucine-rich repeat extensin-like protein 4</fullName>
    </submittedName>
</protein>
<keyword evidence="3" id="KW-1185">Reference proteome</keyword>
<dbReference type="Proteomes" id="UP001140949">
    <property type="component" value="Unassembled WGS sequence"/>
</dbReference>
<evidence type="ECO:0000256" key="1">
    <source>
        <dbReference type="SAM" id="MobiDB-lite"/>
    </source>
</evidence>
<feature type="region of interest" description="Disordered" evidence="1">
    <location>
        <begin position="1"/>
        <end position="21"/>
    </location>
</feature>
<sequence>MAGAGFGGWRRAAEADAGRRACGEARGCGIGGSGGSSMEEELTPGDAARAWRGIGQGVRRTAHEVAGVLCRGGYSAGRGGGAGGARGDVEVVQ</sequence>
<proteinExistence type="predicted"/>
<gene>
    <name evidence="2" type="ORF">M6B38_353210</name>
</gene>
<comment type="caution">
    <text evidence="2">The sequence shown here is derived from an EMBL/GenBank/DDBJ whole genome shotgun (WGS) entry which is preliminary data.</text>
</comment>
<name>A0AAX6GQ26_IRIPA</name>
<dbReference type="AlphaFoldDB" id="A0AAX6GQ26"/>
<evidence type="ECO:0000313" key="2">
    <source>
        <dbReference type="EMBL" id="KAJ6830632.1"/>
    </source>
</evidence>
<dbReference type="EMBL" id="JANAVB010017398">
    <property type="protein sequence ID" value="KAJ6830632.1"/>
    <property type="molecule type" value="Genomic_DNA"/>
</dbReference>
<reference evidence="2" key="1">
    <citation type="journal article" date="2023" name="GigaByte">
        <title>Genome assembly of the bearded iris, Iris pallida Lam.</title>
        <authorList>
            <person name="Bruccoleri R.E."/>
            <person name="Oakeley E.J."/>
            <person name="Faust A.M.E."/>
            <person name="Altorfer M."/>
            <person name="Dessus-Babus S."/>
            <person name="Burckhardt D."/>
            <person name="Oertli M."/>
            <person name="Naumann U."/>
            <person name="Petersen F."/>
            <person name="Wong J."/>
        </authorList>
    </citation>
    <scope>NUCLEOTIDE SEQUENCE</scope>
    <source>
        <strain evidence="2">GSM-AAB239-AS_SAM_17_03QT</strain>
    </source>
</reference>